<reference evidence="2" key="1">
    <citation type="submission" date="2022-12" db="EMBL/GenBank/DDBJ databases">
        <authorList>
            <person name="Krivoruchko A.V."/>
            <person name="Elkin A."/>
        </authorList>
    </citation>
    <scope>NUCLEOTIDE SEQUENCE</scope>
    <source>
        <strain evidence="2">IEGM 249</strain>
    </source>
</reference>
<proteinExistence type="predicted"/>
<evidence type="ECO:0000313" key="3">
    <source>
        <dbReference type="EMBL" id="WLF51205.1"/>
    </source>
</evidence>
<dbReference type="InterPro" id="IPR010982">
    <property type="entry name" value="Lambda_DNA-bd_dom_sf"/>
</dbReference>
<name>A0AAX3YQS1_RHOOP</name>
<dbReference type="SUPFAM" id="SSF47413">
    <property type="entry name" value="lambda repressor-like DNA-binding domains"/>
    <property type="match status" value="1"/>
</dbReference>
<keyword evidence="3" id="KW-0614">Plasmid</keyword>
<dbReference type="RefSeq" id="WP_269592601.1">
    <property type="nucleotide sequence ID" value="NZ_CP130954.1"/>
</dbReference>
<evidence type="ECO:0000313" key="5">
    <source>
        <dbReference type="Proteomes" id="UP001231166"/>
    </source>
</evidence>
<evidence type="ECO:0000313" key="2">
    <source>
        <dbReference type="EMBL" id="MCZ4589636.1"/>
    </source>
</evidence>
<accession>A0AAX3YQS1</accession>
<dbReference type="GO" id="GO:0003677">
    <property type="term" value="F:DNA binding"/>
    <property type="evidence" value="ECO:0007669"/>
    <property type="project" value="InterPro"/>
</dbReference>
<dbReference type="AlphaFoldDB" id="A0AAX3YQS1"/>
<dbReference type="Gene3D" id="1.10.260.40">
    <property type="entry name" value="lambda repressor-like DNA-binding domains"/>
    <property type="match status" value="1"/>
</dbReference>
<dbReference type="Proteomes" id="UP001066327">
    <property type="component" value="Unassembled WGS sequence"/>
</dbReference>
<protein>
    <submittedName>
        <fullName evidence="3">Helix-turn-helix domain-containing protein</fullName>
    </submittedName>
</protein>
<dbReference type="EMBL" id="JAPWIS010000034">
    <property type="protein sequence ID" value="MCZ4589636.1"/>
    <property type="molecule type" value="Genomic_DNA"/>
</dbReference>
<dbReference type="Proteomes" id="UP001231166">
    <property type="component" value="Plasmid pRho-VOC14-C342"/>
</dbReference>
<sequence>MKASNRVRFGRIVRERREALGMTQDDVTAAGGPSDTTQTRIERAEGSEPTATTRNRFDHALRWEPGSATRVWNGGHATPLPEAPARAAAQAAPAFELGPMEVPVSLEQLTELLEILNSLTVIVEEDDANPRLSSTTDALKRFVSSLTGTWVTDILERNRSSENGIPTMIEFAFGAHLAEPVEPDEPSAEERYYRRWLIGRANGIPEELAARFEERFAHRRGGIDS</sequence>
<geneLocation type="plasmid" evidence="3 5">
    <name>pRho-VOC14-C342</name>
</geneLocation>
<evidence type="ECO:0000313" key="4">
    <source>
        <dbReference type="Proteomes" id="UP001066327"/>
    </source>
</evidence>
<keyword evidence="4" id="KW-1185">Reference proteome</keyword>
<gene>
    <name evidence="2" type="ORF">O4328_39390</name>
    <name evidence="3" type="ORF">Q5707_38230</name>
</gene>
<reference evidence="3" key="2">
    <citation type="submission" date="2023-07" db="EMBL/GenBank/DDBJ databases">
        <title>Genomic analysis of Rhodococcus opacus VOC-14 with glycol ethers degradation activity.</title>
        <authorList>
            <person name="Narkevich D.A."/>
            <person name="Hlushen A.M."/>
            <person name="Akhremchuk A.E."/>
            <person name="Sikolenko M.A."/>
            <person name="Valentovich L.N."/>
        </authorList>
    </citation>
    <scope>NUCLEOTIDE SEQUENCE</scope>
    <source>
        <strain evidence="3">VOC-14</strain>
        <plasmid evidence="3">pRho-VOC14-C342</plasmid>
    </source>
</reference>
<evidence type="ECO:0000256" key="1">
    <source>
        <dbReference type="SAM" id="MobiDB-lite"/>
    </source>
</evidence>
<dbReference type="EMBL" id="CP130954">
    <property type="protein sequence ID" value="WLF51205.1"/>
    <property type="molecule type" value="Genomic_DNA"/>
</dbReference>
<organism evidence="3 5">
    <name type="scientific">Rhodococcus opacus</name>
    <name type="common">Nocardia opaca</name>
    <dbReference type="NCBI Taxonomy" id="37919"/>
    <lineage>
        <taxon>Bacteria</taxon>
        <taxon>Bacillati</taxon>
        <taxon>Actinomycetota</taxon>
        <taxon>Actinomycetes</taxon>
        <taxon>Mycobacteriales</taxon>
        <taxon>Nocardiaceae</taxon>
        <taxon>Rhodococcus</taxon>
    </lineage>
</organism>
<feature type="region of interest" description="Disordered" evidence="1">
    <location>
        <begin position="22"/>
        <end position="51"/>
    </location>
</feature>